<dbReference type="PROSITE" id="PS51732">
    <property type="entry name" value="ASN_GLN_ASE_3"/>
    <property type="match status" value="1"/>
</dbReference>
<gene>
    <name evidence="9" type="ORF">D3230_11170</name>
</gene>
<evidence type="ECO:0000256" key="2">
    <source>
        <dbReference type="ARBA" id="ARBA00012920"/>
    </source>
</evidence>
<dbReference type="EC" id="3.5.1.1" evidence="2"/>
<comment type="catalytic activity">
    <reaction evidence="4">
        <text>L-asparagine + H2O = L-aspartate + NH4(+)</text>
        <dbReference type="Rhea" id="RHEA:21016"/>
        <dbReference type="ChEBI" id="CHEBI:15377"/>
        <dbReference type="ChEBI" id="CHEBI:28938"/>
        <dbReference type="ChEBI" id="CHEBI:29991"/>
        <dbReference type="ChEBI" id="CHEBI:58048"/>
        <dbReference type="EC" id="3.5.1.1"/>
    </reaction>
</comment>
<protein>
    <recommendedName>
        <fullName evidence="2">asparaginase</fullName>
        <ecNumber evidence="2">3.5.1.1</ecNumber>
    </recommendedName>
</protein>
<dbReference type="InterPro" id="IPR037152">
    <property type="entry name" value="L-asparaginase_N_sf"/>
</dbReference>
<dbReference type="PANTHER" id="PTHR11707:SF28">
    <property type="entry name" value="60 KDA LYSOPHOSPHOLIPASE"/>
    <property type="match status" value="1"/>
</dbReference>
<dbReference type="Gene3D" id="3.40.50.40">
    <property type="match status" value="1"/>
</dbReference>
<feature type="domain" description="L-asparaginase N-terminal" evidence="7">
    <location>
        <begin position="3"/>
        <end position="186"/>
    </location>
</feature>
<dbReference type="PANTHER" id="PTHR11707">
    <property type="entry name" value="L-ASPARAGINASE"/>
    <property type="match status" value="1"/>
</dbReference>
<accession>A0ABS1SH29</accession>
<evidence type="ECO:0000259" key="7">
    <source>
        <dbReference type="Pfam" id="PF00710"/>
    </source>
</evidence>
<keyword evidence="3" id="KW-0378">Hydrolase</keyword>
<dbReference type="InterPro" id="IPR006034">
    <property type="entry name" value="Asparaginase/glutaminase-like"/>
</dbReference>
<dbReference type="Pfam" id="PF17763">
    <property type="entry name" value="Asparaginase_C"/>
    <property type="match status" value="1"/>
</dbReference>
<feature type="domain" description="Asparaginase/glutaminase C-terminal" evidence="8">
    <location>
        <begin position="204"/>
        <end position="308"/>
    </location>
</feature>
<dbReference type="InterPro" id="IPR036152">
    <property type="entry name" value="Asp/glu_Ase-like_sf"/>
</dbReference>
<evidence type="ECO:0000256" key="5">
    <source>
        <dbReference type="PROSITE-ProRule" id="PRU10099"/>
    </source>
</evidence>
<dbReference type="SFLD" id="SFLDS00057">
    <property type="entry name" value="Glutaminase/Asparaginase"/>
    <property type="match status" value="1"/>
</dbReference>
<dbReference type="RefSeq" id="WP_202345106.1">
    <property type="nucleotide sequence ID" value="NZ_BAAAPI010000003.1"/>
</dbReference>
<evidence type="ECO:0000313" key="9">
    <source>
        <dbReference type="EMBL" id="MBL3679840.1"/>
    </source>
</evidence>
<reference evidence="9 10" key="1">
    <citation type="submission" date="2018-09" db="EMBL/GenBank/DDBJ databases">
        <title>Comparative genomics of Leucobacter spp.</title>
        <authorList>
            <person name="Reis A.C."/>
            <person name="Kolvenbach B.A."/>
            <person name="Corvini P.F.X."/>
            <person name="Nunes O.C."/>
        </authorList>
    </citation>
    <scope>NUCLEOTIDE SEQUENCE [LARGE SCALE GENOMIC DNA]</scope>
    <source>
        <strain evidence="9 10">TAN 31504</strain>
    </source>
</reference>
<proteinExistence type="inferred from homology"/>
<dbReference type="InterPro" id="IPR027473">
    <property type="entry name" value="L-asparaginase_C"/>
</dbReference>
<feature type="active site" evidence="6">
    <location>
        <position position="85"/>
    </location>
</feature>
<evidence type="ECO:0000256" key="1">
    <source>
        <dbReference type="ARBA" id="ARBA00010518"/>
    </source>
</evidence>
<dbReference type="PROSITE" id="PS00917">
    <property type="entry name" value="ASN_GLN_ASE_2"/>
    <property type="match status" value="1"/>
</dbReference>
<dbReference type="InterPro" id="IPR004550">
    <property type="entry name" value="AsnASE_II"/>
</dbReference>
<dbReference type="Gene3D" id="3.40.50.1170">
    <property type="entry name" value="L-asparaginase, N-terminal domain"/>
    <property type="match status" value="1"/>
</dbReference>
<sequence length="323" mass="32075">MANISILGTGGTIASIRNGGDAATAETSAATLVAELRGPHTLRTSEILTTGSYLLNLAELRTIVAAVSAAVSDPASDGVVVTHGTDTMEETAFLAALCAPRRVPVIFTGAQRTADAVSPDGPENLVTALAFAATPELASAGAVISFGGEARSARGTRKSHTTAPSPFGGGTVVATMRGDAVRVEAHPAHTPAPLALNAAFDDARVEIVTAYPGADPAAIDDARARGASAIVLAGTGVGNAGRGFVDRVAAATAAGCPILLSTRVPWGPVVPTYGNGGGIDLVAAGAIPTADLNPFQARILAAVLVSQPDATAPSFPASFAALL</sequence>
<comment type="caution">
    <text evidence="9">The sequence shown here is derived from an EMBL/GenBank/DDBJ whole genome shotgun (WGS) entry which is preliminary data.</text>
</comment>
<keyword evidence="10" id="KW-1185">Reference proteome</keyword>
<feature type="active site" evidence="5">
    <location>
        <position position="12"/>
    </location>
</feature>
<evidence type="ECO:0000313" key="10">
    <source>
        <dbReference type="Proteomes" id="UP001645859"/>
    </source>
</evidence>
<evidence type="ECO:0000256" key="4">
    <source>
        <dbReference type="ARBA" id="ARBA00049366"/>
    </source>
</evidence>
<name>A0ABS1SH29_9MICO</name>
<organism evidence="9 10">
    <name type="scientific">Leucobacter chromiireducens subsp. solipictus</name>
    <dbReference type="NCBI Taxonomy" id="398235"/>
    <lineage>
        <taxon>Bacteria</taxon>
        <taxon>Bacillati</taxon>
        <taxon>Actinomycetota</taxon>
        <taxon>Actinomycetes</taxon>
        <taxon>Micrococcales</taxon>
        <taxon>Microbacteriaceae</taxon>
        <taxon>Leucobacter</taxon>
    </lineage>
</organism>
<evidence type="ECO:0000256" key="3">
    <source>
        <dbReference type="ARBA" id="ARBA00022801"/>
    </source>
</evidence>
<dbReference type="PIRSF" id="PIRSF500176">
    <property type="entry name" value="L_ASNase"/>
    <property type="match status" value="1"/>
</dbReference>
<dbReference type="PROSITE" id="PS00144">
    <property type="entry name" value="ASN_GLN_ASE_1"/>
    <property type="match status" value="1"/>
</dbReference>
<dbReference type="Proteomes" id="UP001645859">
    <property type="component" value="Unassembled WGS sequence"/>
</dbReference>
<comment type="similarity">
    <text evidence="1">Belongs to the asparaginase 1 family.</text>
</comment>
<dbReference type="InterPro" id="IPR040919">
    <property type="entry name" value="Asparaginase_C"/>
</dbReference>
<dbReference type="SMART" id="SM00870">
    <property type="entry name" value="Asparaginase"/>
    <property type="match status" value="1"/>
</dbReference>
<dbReference type="EMBL" id="QYAC01000005">
    <property type="protein sequence ID" value="MBL3679840.1"/>
    <property type="molecule type" value="Genomic_DNA"/>
</dbReference>
<dbReference type="CDD" id="cd08964">
    <property type="entry name" value="L-asparaginase_II"/>
    <property type="match status" value="1"/>
</dbReference>
<dbReference type="Pfam" id="PF00710">
    <property type="entry name" value="Asparaginase"/>
    <property type="match status" value="1"/>
</dbReference>
<dbReference type="PIRSF" id="PIRSF001220">
    <property type="entry name" value="L-ASNase_gatD"/>
    <property type="match status" value="1"/>
</dbReference>
<evidence type="ECO:0000256" key="6">
    <source>
        <dbReference type="PROSITE-ProRule" id="PRU10100"/>
    </source>
</evidence>
<dbReference type="InterPro" id="IPR020827">
    <property type="entry name" value="Asparaginase/glutaminase_AS1"/>
</dbReference>
<dbReference type="SUPFAM" id="SSF53774">
    <property type="entry name" value="Glutaminase/Asparaginase"/>
    <property type="match status" value="1"/>
</dbReference>
<dbReference type="InterPro" id="IPR027475">
    <property type="entry name" value="Asparaginase/glutaminase_AS2"/>
</dbReference>
<dbReference type="PRINTS" id="PR00139">
    <property type="entry name" value="ASNGLNASE"/>
</dbReference>
<dbReference type="InterPro" id="IPR027474">
    <property type="entry name" value="L-asparaginase_N"/>
</dbReference>
<evidence type="ECO:0000259" key="8">
    <source>
        <dbReference type="Pfam" id="PF17763"/>
    </source>
</evidence>